<keyword evidence="3" id="KW-1003">Cell membrane</keyword>
<feature type="transmembrane region" description="Helical" evidence="7">
    <location>
        <begin position="183"/>
        <end position="201"/>
    </location>
</feature>
<accession>A0A5M9P1Q6</accession>
<dbReference type="OrthoDB" id="9804822at2"/>
<dbReference type="EMBL" id="VXJS01000003">
    <property type="protein sequence ID" value="KAA8678583.1"/>
    <property type="molecule type" value="Genomic_DNA"/>
</dbReference>
<name>A0A5M9P1Q6_9VIBR</name>
<dbReference type="PANTHER" id="PTHR30086">
    <property type="entry name" value="ARGININE EXPORTER PROTEIN ARGO"/>
    <property type="match status" value="1"/>
</dbReference>
<feature type="transmembrane region" description="Helical" evidence="7">
    <location>
        <begin position="41"/>
        <end position="65"/>
    </location>
</feature>
<keyword evidence="5 7" id="KW-1133">Transmembrane helix</keyword>
<feature type="transmembrane region" description="Helical" evidence="7">
    <location>
        <begin position="116"/>
        <end position="135"/>
    </location>
</feature>
<dbReference type="AlphaFoldDB" id="A0A5M9P1Q6"/>
<feature type="transmembrane region" description="Helical" evidence="7">
    <location>
        <begin position="77"/>
        <end position="96"/>
    </location>
</feature>
<gene>
    <name evidence="8" type="ORF">F4W18_07590</name>
</gene>
<evidence type="ECO:0000313" key="9">
    <source>
        <dbReference type="Proteomes" id="UP000322521"/>
    </source>
</evidence>
<sequence>MTFEVWCVFILSALGLACIPGPNSLLALSHGAQFGYKKTMWTIYGGICGFFLLITIAMFGLGTILEAEPKLMIVLQWLGALYLGYLGLTLFSAPSVSVEDTTEKVTLLPRELFKQGYFAALSNPKVLLFFTAFLAQFINPDKAFLPQFVVITLSFLCIEFAVEFAVARVADKVKVLLLTNGRMFNRCCGTLFLLLGIMALVKSLPQ</sequence>
<dbReference type="RefSeq" id="WP_086713171.1">
    <property type="nucleotide sequence ID" value="NZ_AP025492.1"/>
</dbReference>
<evidence type="ECO:0000256" key="1">
    <source>
        <dbReference type="ARBA" id="ARBA00004651"/>
    </source>
</evidence>
<keyword evidence="9" id="KW-1185">Reference proteome</keyword>
<dbReference type="PIRSF" id="PIRSF006324">
    <property type="entry name" value="LeuE"/>
    <property type="match status" value="1"/>
</dbReference>
<dbReference type="GO" id="GO:0005886">
    <property type="term" value="C:plasma membrane"/>
    <property type="evidence" value="ECO:0007669"/>
    <property type="project" value="UniProtKB-SubCell"/>
</dbReference>
<evidence type="ECO:0000256" key="2">
    <source>
        <dbReference type="ARBA" id="ARBA00007928"/>
    </source>
</evidence>
<dbReference type="Pfam" id="PF01810">
    <property type="entry name" value="LysE"/>
    <property type="match status" value="1"/>
</dbReference>
<evidence type="ECO:0000256" key="4">
    <source>
        <dbReference type="ARBA" id="ARBA00022692"/>
    </source>
</evidence>
<comment type="caution">
    <text evidence="8">The sequence shown here is derived from an EMBL/GenBank/DDBJ whole genome shotgun (WGS) entry which is preliminary data.</text>
</comment>
<organism evidence="8 9">
    <name type="scientific">Vibrio gigantis</name>
    <dbReference type="NCBI Taxonomy" id="296199"/>
    <lineage>
        <taxon>Bacteria</taxon>
        <taxon>Pseudomonadati</taxon>
        <taxon>Pseudomonadota</taxon>
        <taxon>Gammaproteobacteria</taxon>
        <taxon>Vibrionales</taxon>
        <taxon>Vibrionaceae</taxon>
        <taxon>Vibrio</taxon>
    </lineage>
</organism>
<reference evidence="8 9" key="1">
    <citation type="submission" date="2019-09" db="EMBL/GenBank/DDBJ databases">
        <title>Draft genome sequence of various Type strains from the CCUG.</title>
        <authorList>
            <person name="Pineiro-Iglesias B."/>
            <person name="Tunovic T."/>
            <person name="Unosson C."/>
            <person name="Inganas E."/>
            <person name="Ohlen M."/>
            <person name="Cardew S."/>
            <person name="Jensie-Markopoulos S."/>
            <person name="Salva-Serra F."/>
            <person name="Jaen-Luchoro D."/>
            <person name="Karlsson R."/>
            <person name="Svensson-Stadler L."/>
            <person name="Chun J."/>
            <person name="Moore E."/>
        </authorList>
    </citation>
    <scope>NUCLEOTIDE SEQUENCE [LARGE SCALE GENOMIC DNA]</scope>
    <source>
        <strain evidence="8 9">CCUG 56969T</strain>
    </source>
</reference>
<dbReference type="PANTHER" id="PTHR30086:SF14">
    <property type="entry name" value="HOMOSERINE_HOMOSERINE LACTONE EFFLUX PROTEIN"/>
    <property type="match status" value="1"/>
</dbReference>
<keyword evidence="4 7" id="KW-0812">Transmembrane</keyword>
<keyword evidence="6 7" id="KW-0472">Membrane</keyword>
<dbReference type="InterPro" id="IPR001123">
    <property type="entry name" value="LeuE-type"/>
</dbReference>
<dbReference type="Proteomes" id="UP000322521">
    <property type="component" value="Unassembled WGS sequence"/>
</dbReference>
<comment type="subcellular location">
    <subcellularLocation>
        <location evidence="1">Cell membrane</location>
        <topology evidence="1">Multi-pass membrane protein</topology>
    </subcellularLocation>
</comment>
<dbReference type="GO" id="GO:0042970">
    <property type="term" value="F:homoserine transmembrane transporter activity"/>
    <property type="evidence" value="ECO:0007669"/>
    <property type="project" value="TreeGrafter"/>
</dbReference>
<evidence type="ECO:0000256" key="5">
    <source>
        <dbReference type="ARBA" id="ARBA00022989"/>
    </source>
</evidence>
<proteinExistence type="inferred from homology"/>
<evidence type="ECO:0000256" key="7">
    <source>
        <dbReference type="SAM" id="Phobius"/>
    </source>
</evidence>
<evidence type="ECO:0000256" key="6">
    <source>
        <dbReference type="ARBA" id="ARBA00023136"/>
    </source>
</evidence>
<feature type="transmembrane region" description="Helical" evidence="7">
    <location>
        <begin position="147"/>
        <end position="167"/>
    </location>
</feature>
<evidence type="ECO:0000313" key="8">
    <source>
        <dbReference type="EMBL" id="KAA8678583.1"/>
    </source>
</evidence>
<comment type="similarity">
    <text evidence="2">Belongs to the Rht family.</text>
</comment>
<evidence type="ECO:0000256" key="3">
    <source>
        <dbReference type="ARBA" id="ARBA00022475"/>
    </source>
</evidence>
<protein>
    <submittedName>
        <fullName evidence="8">LysE family translocator</fullName>
    </submittedName>
</protein>